<name>A0A8D8A3S5_CULPI</name>
<protein>
    <submittedName>
        <fullName evidence="1">(northern house mosquito) hypothetical protein</fullName>
    </submittedName>
</protein>
<organism evidence="1">
    <name type="scientific">Culex pipiens</name>
    <name type="common">House mosquito</name>
    <dbReference type="NCBI Taxonomy" id="7175"/>
    <lineage>
        <taxon>Eukaryota</taxon>
        <taxon>Metazoa</taxon>
        <taxon>Ecdysozoa</taxon>
        <taxon>Arthropoda</taxon>
        <taxon>Hexapoda</taxon>
        <taxon>Insecta</taxon>
        <taxon>Pterygota</taxon>
        <taxon>Neoptera</taxon>
        <taxon>Endopterygota</taxon>
        <taxon>Diptera</taxon>
        <taxon>Nematocera</taxon>
        <taxon>Culicoidea</taxon>
        <taxon>Culicidae</taxon>
        <taxon>Culicinae</taxon>
        <taxon>Culicini</taxon>
        <taxon>Culex</taxon>
        <taxon>Culex</taxon>
    </lineage>
</organism>
<reference evidence="1" key="1">
    <citation type="submission" date="2021-05" db="EMBL/GenBank/DDBJ databases">
        <authorList>
            <person name="Alioto T."/>
            <person name="Alioto T."/>
            <person name="Gomez Garrido J."/>
        </authorList>
    </citation>
    <scope>NUCLEOTIDE SEQUENCE</scope>
</reference>
<proteinExistence type="predicted"/>
<dbReference type="AlphaFoldDB" id="A0A8D8A3S5"/>
<dbReference type="EMBL" id="HBUE01011797">
    <property type="protein sequence ID" value="CAG6448791.1"/>
    <property type="molecule type" value="Transcribed_RNA"/>
</dbReference>
<accession>A0A8D8A3S5</accession>
<sequence>MRMFSILLRSTLHWAILPNRSDRVSRVVAVNRGNELSLLDESSEPDDGDRGRRTGLGSPSILTRARSCFSTTFSLCFLLVAATGADAATSGGAGLGARTFAGRGSSGTTLCFGTRTFTGGALSISGVCGRRIRSGCGGGGIGRDGRSRGSLSTR</sequence>
<evidence type="ECO:0000313" key="1">
    <source>
        <dbReference type="EMBL" id="CAG6448789.1"/>
    </source>
</evidence>
<dbReference type="EMBL" id="HBUE01011796">
    <property type="protein sequence ID" value="CAG6448789.1"/>
    <property type="molecule type" value="Transcribed_RNA"/>
</dbReference>